<evidence type="ECO:0000313" key="2">
    <source>
        <dbReference type="Proteomes" id="UP001054811"/>
    </source>
</evidence>
<sequence length="78" mass="8614">MIVSCVFVQSPWHEFVMCGMTRTLPFTTSLTEWPACSHASRVNSLNDEPASNPFAPCMLFPAYTTLVCPESGDEDVVL</sequence>
<proteinExistence type="predicted"/>
<protein>
    <submittedName>
        <fullName evidence="1">Uncharacterized protein</fullName>
    </submittedName>
</protein>
<evidence type="ECO:0000313" key="1">
    <source>
        <dbReference type="EMBL" id="UUT34974.1"/>
    </source>
</evidence>
<reference evidence="1" key="1">
    <citation type="submission" date="2022-01" db="EMBL/GenBank/DDBJ databases">
        <title>Microbacterium eymi and Microbacterium rhizovicinus sp. nov., isolated from the rhizospheric soil of Elymus tsukushiensis, a plant native to the Dokdo Islands, Republic of Korea.</title>
        <authorList>
            <person name="Hwang Y.J."/>
        </authorList>
    </citation>
    <scope>NUCLEOTIDE SEQUENCE</scope>
    <source>
        <strain evidence="1">KUDC0405</strain>
    </source>
</reference>
<accession>A0ABY5NIM2</accession>
<gene>
    <name evidence="1" type="ORF">L2X98_31930</name>
</gene>
<dbReference type="EMBL" id="CP091139">
    <property type="protein sequence ID" value="UUT34974.1"/>
    <property type="molecule type" value="Genomic_DNA"/>
</dbReference>
<dbReference type="Proteomes" id="UP001054811">
    <property type="component" value="Chromosome"/>
</dbReference>
<organism evidence="1 2">
    <name type="scientific">Microbacterium elymi</name>
    <dbReference type="NCBI Taxonomy" id="2909587"/>
    <lineage>
        <taxon>Bacteria</taxon>
        <taxon>Bacillati</taxon>
        <taxon>Actinomycetota</taxon>
        <taxon>Actinomycetes</taxon>
        <taxon>Micrococcales</taxon>
        <taxon>Microbacteriaceae</taxon>
        <taxon>Microbacterium</taxon>
    </lineage>
</organism>
<keyword evidence="2" id="KW-1185">Reference proteome</keyword>
<name>A0ABY5NIM2_9MICO</name>